<sequence length="126" mass="14327">MKKIFCQEQEKPLSIASSLARLMVVLLSQNGKLIITLVSVTNIPVMIQKKELPVNHLVGHFGPESPDEDRHQSNRRQRDLFHVYFRTLTFSAVAAFRPSAHSEKFTSLITFSRPKSGKALQNFNSF</sequence>
<dbReference type="Proteomes" id="UP000078390">
    <property type="component" value="Unassembled WGS sequence"/>
</dbReference>
<evidence type="ECO:0000313" key="1">
    <source>
        <dbReference type="EMBL" id="OAQ21236.1"/>
    </source>
</evidence>
<organism evidence="1 2">
    <name type="scientific">Thermosulfurimonas dismutans</name>
    <dbReference type="NCBI Taxonomy" id="999894"/>
    <lineage>
        <taxon>Bacteria</taxon>
        <taxon>Pseudomonadati</taxon>
        <taxon>Thermodesulfobacteriota</taxon>
        <taxon>Thermodesulfobacteria</taxon>
        <taxon>Thermodesulfobacteriales</taxon>
        <taxon>Thermodesulfobacteriaceae</taxon>
        <taxon>Thermosulfurimonas</taxon>
    </lineage>
</organism>
<keyword evidence="2" id="KW-1185">Reference proteome</keyword>
<name>A0A179D5B8_9BACT</name>
<dbReference type="EMBL" id="LWLG01000002">
    <property type="protein sequence ID" value="OAQ21236.1"/>
    <property type="molecule type" value="Genomic_DNA"/>
</dbReference>
<gene>
    <name evidence="1" type="ORF">TDIS_0456</name>
</gene>
<evidence type="ECO:0000313" key="2">
    <source>
        <dbReference type="Proteomes" id="UP000078390"/>
    </source>
</evidence>
<accession>A0A179D5B8</accession>
<dbReference type="AlphaFoldDB" id="A0A179D5B8"/>
<protein>
    <submittedName>
        <fullName evidence="1">Uncharacterized protein</fullName>
    </submittedName>
</protein>
<reference evidence="1 2" key="1">
    <citation type="submission" date="2016-04" db="EMBL/GenBank/DDBJ databases">
        <title>Genome analysis of Thermosulfurimonas dismutans, the first thermophilic sulfur-disproportionating bacterium of the phylum Thermodesulfobacteria.</title>
        <authorList>
            <person name="Mardanov A.V."/>
            <person name="Beletsky A.V."/>
            <person name="Kadnikov V.V."/>
            <person name="Slobodkin A.I."/>
            <person name="Ravin N.V."/>
        </authorList>
    </citation>
    <scope>NUCLEOTIDE SEQUENCE [LARGE SCALE GENOMIC DNA]</scope>
    <source>
        <strain evidence="1 2">S95</strain>
    </source>
</reference>
<comment type="caution">
    <text evidence="1">The sequence shown here is derived from an EMBL/GenBank/DDBJ whole genome shotgun (WGS) entry which is preliminary data.</text>
</comment>
<proteinExistence type="predicted"/>